<comment type="caution">
    <text evidence="2">The sequence shown here is derived from an EMBL/GenBank/DDBJ whole genome shotgun (WGS) entry which is preliminary data.</text>
</comment>
<evidence type="ECO:0000313" key="3">
    <source>
        <dbReference type="Proteomes" id="UP001549691"/>
    </source>
</evidence>
<protein>
    <submittedName>
        <fullName evidence="2">Uncharacterized protein</fullName>
    </submittedName>
</protein>
<gene>
    <name evidence="2" type="ORF">ABXR19_19540</name>
</gene>
<feature type="region of interest" description="Disordered" evidence="1">
    <location>
        <begin position="52"/>
        <end position="82"/>
    </location>
</feature>
<dbReference type="InterPro" id="IPR038019">
    <property type="entry name" value="PRib_AMP_CycHydrolase_sf"/>
</dbReference>
<dbReference type="SUPFAM" id="SSF141734">
    <property type="entry name" value="HisI-like"/>
    <property type="match status" value="1"/>
</dbReference>
<evidence type="ECO:0000313" key="2">
    <source>
        <dbReference type="EMBL" id="MET7016386.1"/>
    </source>
</evidence>
<keyword evidence="3" id="KW-1185">Reference proteome</keyword>
<feature type="compositionally biased region" description="Basic and acidic residues" evidence="1">
    <location>
        <begin position="62"/>
        <end position="82"/>
    </location>
</feature>
<evidence type="ECO:0000256" key="1">
    <source>
        <dbReference type="SAM" id="MobiDB-lite"/>
    </source>
</evidence>
<organism evidence="2 3">
    <name type="scientific">Uliginosibacterium flavum</name>
    <dbReference type="NCBI Taxonomy" id="1396831"/>
    <lineage>
        <taxon>Bacteria</taxon>
        <taxon>Pseudomonadati</taxon>
        <taxon>Pseudomonadota</taxon>
        <taxon>Betaproteobacteria</taxon>
        <taxon>Rhodocyclales</taxon>
        <taxon>Zoogloeaceae</taxon>
        <taxon>Uliginosibacterium</taxon>
    </lineage>
</organism>
<dbReference type="EMBL" id="JBEWZI010000039">
    <property type="protein sequence ID" value="MET7016386.1"/>
    <property type="molecule type" value="Genomic_DNA"/>
</dbReference>
<sequence>MWRKGETSGAGQHLIGACLDGNGDAILRRVAQIQPVIPDAHPAFTMPYRVRKSSSFQTPENPFHDPQESQWRPARDCRVGLR</sequence>
<dbReference type="Proteomes" id="UP001549691">
    <property type="component" value="Unassembled WGS sequence"/>
</dbReference>
<reference evidence="2 3" key="1">
    <citation type="submission" date="2024-07" db="EMBL/GenBank/DDBJ databases">
        <title>Uliginosibacterium flavum JJ3220;KACC:17644.</title>
        <authorList>
            <person name="Kim M.K."/>
        </authorList>
    </citation>
    <scope>NUCLEOTIDE SEQUENCE [LARGE SCALE GENOMIC DNA]</scope>
    <source>
        <strain evidence="2 3">KACC:17644</strain>
    </source>
</reference>
<accession>A0ABV2TR29</accession>
<dbReference type="PROSITE" id="PS51257">
    <property type="entry name" value="PROKAR_LIPOPROTEIN"/>
    <property type="match status" value="1"/>
</dbReference>
<name>A0ABV2TR29_9RHOO</name>
<proteinExistence type="predicted"/>